<evidence type="ECO:0000256" key="3">
    <source>
        <dbReference type="ARBA" id="ARBA00023163"/>
    </source>
</evidence>
<dbReference type="EMBL" id="VUMU01000004">
    <property type="protein sequence ID" value="MST57607.1"/>
    <property type="molecule type" value="Genomic_DNA"/>
</dbReference>
<feature type="domain" description="HTH tetR-type" evidence="5">
    <location>
        <begin position="22"/>
        <end position="82"/>
    </location>
</feature>
<evidence type="ECO:0000256" key="1">
    <source>
        <dbReference type="ARBA" id="ARBA00023015"/>
    </source>
</evidence>
<keyword evidence="7" id="KW-1185">Reference proteome</keyword>
<dbReference type="InterPro" id="IPR050109">
    <property type="entry name" value="HTH-type_TetR-like_transc_reg"/>
</dbReference>
<dbReference type="InterPro" id="IPR023772">
    <property type="entry name" value="DNA-bd_HTH_TetR-type_CS"/>
</dbReference>
<proteinExistence type="predicted"/>
<dbReference type="PROSITE" id="PS01081">
    <property type="entry name" value="HTH_TETR_1"/>
    <property type="match status" value="1"/>
</dbReference>
<dbReference type="GO" id="GO:0003700">
    <property type="term" value="F:DNA-binding transcription factor activity"/>
    <property type="evidence" value="ECO:0007669"/>
    <property type="project" value="TreeGrafter"/>
</dbReference>
<dbReference type="AlphaFoldDB" id="A0A6L5YIX5"/>
<organism evidence="6 7">
    <name type="scientific">Waltera intestinalis</name>
    <dbReference type="NCBI Taxonomy" id="2606635"/>
    <lineage>
        <taxon>Bacteria</taxon>
        <taxon>Bacillati</taxon>
        <taxon>Bacillota</taxon>
        <taxon>Clostridia</taxon>
        <taxon>Lachnospirales</taxon>
        <taxon>Lachnospiraceae</taxon>
        <taxon>Waltera</taxon>
    </lineage>
</organism>
<sequence length="221" mass="25940">MNRCKHNREGNDIKKEAAKENKETRKHLLECAGREFLEKGYMKASLRNICKEAGVTTGALYFFFKDKEDLFAALVEKPLKQLYLTMEEHYAAEMRSETQVVRLEQNDDDLETSREIIRQMYANRDAFLLLLTKSQGSRFENCLDEIVDISEQQYRRLCDMVTGATGRPRIDDYMTHWMAHIMVDTFMHLFLHESEESMALKHVDALTRYLARGWMGMMTES</sequence>
<name>A0A6L5YIX5_9FIRM</name>
<dbReference type="PRINTS" id="PR00455">
    <property type="entry name" value="HTHTETR"/>
</dbReference>
<dbReference type="InterPro" id="IPR009057">
    <property type="entry name" value="Homeodomain-like_sf"/>
</dbReference>
<evidence type="ECO:0000256" key="4">
    <source>
        <dbReference type="PROSITE-ProRule" id="PRU00335"/>
    </source>
</evidence>
<dbReference type="PANTHER" id="PTHR30055:SF234">
    <property type="entry name" value="HTH-TYPE TRANSCRIPTIONAL REGULATOR BETI"/>
    <property type="match status" value="1"/>
</dbReference>
<dbReference type="PANTHER" id="PTHR30055">
    <property type="entry name" value="HTH-TYPE TRANSCRIPTIONAL REGULATOR RUTR"/>
    <property type="match status" value="1"/>
</dbReference>
<accession>A0A6L5YIX5</accession>
<keyword evidence="1" id="KW-0805">Transcription regulation</keyword>
<dbReference type="PROSITE" id="PS50977">
    <property type="entry name" value="HTH_TETR_2"/>
    <property type="match status" value="1"/>
</dbReference>
<dbReference type="SUPFAM" id="SSF46689">
    <property type="entry name" value="Homeodomain-like"/>
    <property type="match status" value="1"/>
</dbReference>
<dbReference type="Gene3D" id="1.10.357.10">
    <property type="entry name" value="Tetracycline Repressor, domain 2"/>
    <property type="match status" value="1"/>
</dbReference>
<evidence type="ECO:0000256" key="2">
    <source>
        <dbReference type="ARBA" id="ARBA00023125"/>
    </source>
</evidence>
<evidence type="ECO:0000313" key="6">
    <source>
        <dbReference type="EMBL" id="MST57607.1"/>
    </source>
</evidence>
<protein>
    <submittedName>
        <fullName evidence="6">TetR/AcrR family transcriptional regulator</fullName>
    </submittedName>
</protein>
<feature type="DNA-binding region" description="H-T-H motif" evidence="4">
    <location>
        <begin position="45"/>
        <end position="64"/>
    </location>
</feature>
<dbReference type="Proteomes" id="UP000476055">
    <property type="component" value="Unassembled WGS sequence"/>
</dbReference>
<dbReference type="GO" id="GO:0000976">
    <property type="term" value="F:transcription cis-regulatory region binding"/>
    <property type="evidence" value="ECO:0007669"/>
    <property type="project" value="TreeGrafter"/>
</dbReference>
<dbReference type="Pfam" id="PF00440">
    <property type="entry name" value="TetR_N"/>
    <property type="match status" value="1"/>
</dbReference>
<gene>
    <name evidence="6" type="ORF">FYJ59_04995</name>
</gene>
<comment type="caution">
    <text evidence="6">The sequence shown here is derived from an EMBL/GenBank/DDBJ whole genome shotgun (WGS) entry which is preliminary data.</text>
</comment>
<evidence type="ECO:0000313" key="7">
    <source>
        <dbReference type="Proteomes" id="UP000476055"/>
    </source>
</evidence>
<evidence type="ECO:0000259" key="5">
    <source>
        <dbReference type="PROSITE" id="PS50977"/>
    </source>
</evidence>
<dbReference type="InterPro" id="IPR001647">
    <property type="entry name" value="HTH_TetR"/>
</dbReference>
<keyword evidence="2 4" id="KW-0238">DNA-binding</keyword>
<dbReference type="RefSeq" id="WP_154495675.1">
    <property type="nucleotide sequence ID" value="NZ_VUMU01000004.1"/>
</dbReference>
<reference evidence="6 7" key="1">
    <citation type="submission" date="2019-08" db="EMBL/GenBank/DDBJ databases">
        <title>In-depth cultivation of the pig gut microbiome towards novel bacterial diversity and tailored functional studies.</title>
        <authorList>
            <person name="Wylensek D."/>
            <person name="Hitch T.C.A."/>
            <person name="Clavel T."/>
        </authorList>
    </citation>
    <scope>NUCLEOTIDE SEQUENCE [LARGE SCALE GENOMIC DNA]</scope>
    <source>
        <strain evidence="6 7">WCA3-601-WT-6H</strain>
    </source>
</reference>
<keyword evidence="3" id="KW-0804">Transcription</keyword>